<comment type="caution">
    <text evidence="1">The sequence shown here is derived from an EMBL/GenBank/DDBJ whole genome shotgun (WGS) entry which is preliminary data.</text>
</comment>
<evidence type="ECO:0000313" key="1">
    <source>
        <dbReference type="EMBL" id="KKN44530.1"/>
    </source>
</evidence>
<accession>A0A0F9QK91</accession>
<gene>
    <name evidence="1" type="ORF">LCGC14_0692100</name>
</gene>
<name>A0A0F9QK91_9ZZZZ</name>
<reference evidence="1" key="1">
    <citation type="journal article" date="2015" name="Nature">
        <title>Complex archaea that bridge the gap between prokaryotes and eukaryotes.</title>
        <authorList>
            <person name="Spang A."/>
            <person name="Saw J.H."/>
            <person name="Jorgensen S.L."/>
            <person name="Zaremba-Niedzwiedzka K."/>
            <person name="Martijn J."/>
            <person name="Lind A.E."/>
            <person name="van Eijk R."/>
            <person name="Schleper C."/>
            <person name="Guy L."/>
            <person name="Ettema T.J."/>
        </authorList>
    </citation>
    <scope>NUCLEOTIDE SEQUENCE</scope>
</reference>
<protein>
    <submittedName>
        <fullName evidence="1">Uncharacterized protein</fullName>
    </submittedName>
</protein>
<organism evidence="1">
    <name type="scientific">marine sediment metagenome</name>
    <dbReference type="NCBI Taxonomy" id="412755"/>
    <lineage>
        <taxon>unclassified sequences</taxon>
        <taxon>metagenomes</taxon>
        <taxon>ecological metagenomes</taxon>
    </lineage>
</organism>
<sequence>MKDIKEQVDELLTQKEIDIVDEGDVVDGDIVPYLQAQNIKSRADMQREWIDEPTERGEYWVSSFIEGHYISPHIMKVIDYDRPQRGLEVCYDRDTIPVKLFGKEYRPKAKWMFIPEPELPKSGTFSKEGR</sequence>
<dbReference type="EMBL" id="LAZR01001445">
    <property type="protein sequence ID" value="KKN44530.1"/>
    <property type="molecule type" value="Genomic_DNA"/>
</dbReference>
<dbReference type="AlphaFoldDB" id="A0A0F9QK91"/>
<proteinExistence type="predicted"/>